<proteinExistence type="predicted"/>
<keyword evidence="4" id="KW-0732">Signal</keyword>
<reference evidence="6 7" key="1">
    <citation type="submission" date="2018-11" db="EMBL/GenBank/DDBJ databases">
        <authorList>
            <person name="Zhou Z."/>
            <person name="Wang G."/>
        </authorList>
    </citation>
    <scope>NUCLEOTIDE SEQUENCE [LARGE SCALE GENOMIC DNA]</scope>
    <source>
        <strain evidence="6 7">KCTC42998</strain>
    </source>
</reference>
<keyword evidence="2" id="KW-0119">Carbohydrate metabolism</keyword>
<dbReference type="GO" id="GO:0004553">
    <property type="term" value="F:hydrolase activity, hydrolyzing O-glycosyl compounds"/>
    <property type="evidence" value="ECO:0007669"/>
    <property type="project" value="InterPro"/>
</dbReference>
<dbReference type="EMBL" id="RQJP01000005">
    <property type="protein sequence ID" value="RRB11482.1"/>
    <property type="molecule type" value="Genomic_DNA"/>
</dbReference>
<dbReference type="GO" id="GO:0045493">
    <property type="term" value="P:xylan catabolic process"/>
    <property type="evidence" value="ECO:0007669"/>
    <property type="project" value="UniProtKB-KW"/>
</dbReference>
<comment type="caution">
    <text evidence="6">The sequence shown here is derived from an EMBL/GenBank/DDBJ whole genome shotgun (WGS) entry which is preliminary data.</text>
</comment>
<dbReference type="Gene3D" id="3.20.20.80">
    <property type="entry name" value="Glycosidases"/>
    <property type="match status" value="1"/>
</dbReference>
<feature type="domain" description="GH10" evidence="5">
    <location>
        <begin position="163"/>
        <end position="247"/>
    </location>
</feature>
<dbReference type="AlphaFoldDB" id="A0A3P1CDU0"/>
<dbReference type="OrthoDB" id="9774262at2"/>
<evidence type="ECO:0000256" key="4">
    <source>
        <dbReference type="SAM" id="SignalP"/>
    </source>
</evidence>
<keyword evidence="6" id="KW-0326">Glycosidase</keyword>
<evidence type="ECO:0000256" key="2">
    <source>
        <dbReference type="ARBA" id="ARBA00023277"/>
    </source>
</evidence>
<keyword evidence="7" id="KW-1185">Reference proteome</keyword>
<evidence type="ECO:0000313" key="7">
    <source>
        <dbReference type="Proteomes" id="UP000274271"/>
    </source>
</evidence>
<dbReference type="RefSeq" id="WP_124909149.1">
    <property type="nucleotide sequence ID" value="NZ_RQJP01000005.1"/>
</dbReference>
<evidence type="ECO:0000256" key="1">
    <source>
        <dbReference type="ARBA" id="ARBA00022801"/>
    </source>
</evidence>
<organism evidence="6 7">
    <name type="scientific">Larkinella knui</name>
    <dbReference type="NCBI Taxonomy" id="2025310"/>
    <lineage>
        <taxon>Bacteria</taxon>
        <taxon>Pseudomonadati</taxon>
        <taxon>Bacteroidota</taxon>
        <taxon>Cytophagia</taxon>
        <taxon>Cytophagales</taxon>
        <taxon>Spirosomataceae</taxon>
        <taxon>Larkinella</taxon>
    </lineage>
</organism>
<evidence type="ECO:0000313" key="6">
    <source>
        <dbReference type="EMBL" id="RRB11482.1"/>
    </source>
</evidence>
<evidence type="ECO:0000259" key="5">
    <source>
        <dbReference type="Pfam" id="PF00331"/>
    </source>
</evidence>
<gene>
    <name evidence="6" type="ORF">EHT87_23690</name>
</gene>
<protein>
    <submittedName>
        <fullName evidence="6">1,4-beta-xylanase</fullName>
    </submittedName>
</protein>
<feature type="signal peptide" evidence="4">
    <location>
        <begin position="1"/>
        <end position="26"/>
    </location>
</feature>
<dbReference type="Proteomes" id="UP000274271">
    <property type="component" value="Unassembled WGS sequence"/>
</dbReference>
<evidence type="ECO:0000256" key="3">
    <source>
        <dbReference type="ARBA" id="ARBA00023326"/>
    </source>
</evidence>
<name>A0A3P1CDU0_9BACT</name>
<dbReference type="InterPro" id="IPR001000">
    <property type="entry name" value="GH10_dom"/>
</dbReference>
<dbReference type="InterPro" id="IPR017853">
    <property type="entry name" value="GH"/>
</dbReference>
<keyword evidence="6" id="KW-0858">Xylan degradation</keyword>
<dbReference type="Pfam" id="PF00331">
    <property type="entry name" value="Glyco_hydro_10"/>
    <property type="match status" value="1"/>
</dbReference>
<feature type="chain" id="PRO_5018165887" evidence="4">
    <location>
        <begin position="27"/>
        <end position="377"/>
    </location>
</feature>
<accession>A0A3P1CDU0</accession>
<keyword evidence="3" id="KW-0624">Polysaccharide degradation</keyword>
<sequence>MKNRINFSFRIAFVVILAALSPSIRAQQWTAKQANEWYAKQPWLVGSNYMPSNAINQLEMWQAESFDPKTIDKELGYAEDLGMNTMRVFLHDMVWRQDAEGFKKRIDQFLALCAKHKIRPMLVLFDSCWDPLPKLGKQHEPVLGRHNSGWVQGPGAVILGDKTKWESLRSYVKDVVGSFRTDERVLAWDIVNEPDNDNANSYGRNGTIKTELPTKQQLGVELVKAGFGWAREAKPTQPITAAPWNGDWSSLEKMNDMNRFLFQNSDIITFHNYAPPAEFEKRIRDLKQFGRPLICTEYMARPAQSTFAGCLPSAKTEKVGMINWGFVSGKSNTIYPWDSWQKTYTAEPPVWFHDIFRENGEPYLPAETAFIKKMTGK</sequence>
<dbReference type="SUPFAM" id="SSF51445">
    <property type="entry name" value="(Trans)glycosidases"/>
    <property type="match status" value="1"/>
</dbReference>
<keyword evidence="1 6" id="KW-0378">Hydrolase</keyword>